<accession>A0ABN6EKK1</accession>
<dbReference type="Gene3D" id="3.40.50.450">
    <property type="match status" value="1"/>
</dbReference>
<gene>
    <name evidence="4" type="ORF">prwr041_12040</name>
</gene>
<proteinExistence type="inferred from homology"/>
<dbReference type="Pfam" id="PF02481">
    <property type="entry name" value="DNA_processg_A"/>
    <property type="match status" value="1"/>
</dbReference>
<evidence type="ECO:0000313" key="4">
    <source>
        <dbReference type="EMBL" id="BCS85311.1"/>
    </source>
</evidence>
<evidence type="ECO:0000256" key="1">
    <source>
        <dbReference type="ARBA" id="ARBA00006525"/>
    </source>
</evidence>
<dbReference type="EMBL" id="AP024484">
    <property type="protein sequence ID" value="BCS85311.1"/>
    <property type="molecule type" value="Genomic_DNA"/>
</dbReference>
<dbReference type="InterPro" id="IPR003488">
    <property type="entry name" value="DprA"/>
</dbReference>
<reference evidence="4 5" key="1">
    <citation type="journal article" date="2022" name="Int. J. Syst. Evol. Microbiol.">
        <title>Prevotella herbatica sp. nov., a plant polysaccharide-decomposing anaerobic bacterium isolated from a methanogenic reactor.</title>
        <authorList>
            <person name="Uek A."/>
            <person name="Tonouchi A."/>
            <person name="Kaku N."/>
            <person name="Ueki K."/>
        </authorList>
    </citation>
    <scope>NUCLEOTIDE SEQUENCE [LARGE SCALE GENOMIC DNA]</scope>
    <source>
        <strain evidence="4 5">WR041</strain>
    </source>
</reference>
<dbReference type="Proteomes" id="UP001319045">
    <property type="component" value="Chromosome"/>
</dbReference>
<dbReference type="PANTHER" id="PTHR43022">
    <property type="entry name" value="PROTEIN SMF"/>
    <property type="match status" value="1"/>
</dbReference>
<evidence type="ECO:0000259" key="2">
    <source>
        <dbReference type="Pfam" id="PF02481"/>
    </source>
</evidence>
<dbReference type="InterPro" id="IPR041614">
    <property type="entry name" value="DprA_WH"/>
</dbReference>
<feature type="domain" description="DprA winged helix" evidence="3">
    <location>
        <begin position="316"/>
        <end position="370"/>
    </location>
</feature>
<dbReference type="SUPFAM" id="SSF102405">
    <property type="entry name" value="MCP/YpsA-like"/>
    <property type="match status" value="1"/>
</dbReference>
<comment type="similarity">
    <text evidence="1">Belongs to the DprA/Smf family.</text>
</comment>
<keyword evidence="5" id="KW-1185">Reference proteome</keyword>
<dbReference type="PANTHER" id="PTHR43022:SF1">
    <property type="entry name" value="PROTEIN SMF"/>
    <property type="match status" value="1"/>
</dbReference>
<sequence>MTDQQEKFNTIVLSRIGFYNLAGMLEMYRRVGSATSVLEHRNDIREIVPDASQKLVNAFKDISELQRRAEEEIKWDELNNVKILCLNDEEYPRRLAECDDAPLVLFYRGNANLNNQKIINIVGTRRCTIYGQDMIRRFVADLKQYCPDALIVSGLAYGVDIHAHRNALQNGFETVGVLAHGLDYLYPQAHKDDAAKMINQGGLLSEFMTCTNADKMNFVRRNRIVAGMSDACILVESAAHGGGLITARLSRDYNRDVFAFPGSVGAMYSEGCNNLIRDNGANLVTCAYDMVKAMGWENGKQLSEARSKGIERQLFPQLSAEEQQVVKALQKENDQQINMLCVTSCMAIGHLTALLFSMEMKGLVKTLPGGVYHLLE</sequence>
<evidence type="ECO:0000259" key="3">
    <source>
        <dbReference type="Pfam" id="PF17782"/>
    </source>
</evidence>
<dbReference type="RefSeq" id="WP_207155462.1">
    <property type="nucleotide sequence ID" value="NZ_AP024484.1"/>
</dbReference>
<name>A0ABN6EKK1_9BACT</name>
<organism evidence="4 5">
    <name type="scientific">Prevotella herbatica</name>
    <dbReference type="NCBI Taxonomy" id="2801997"/>
    <lineage>
        <taxon>Bacteria</taxon>
        <taxon>Pseudomonadati</taxon>
        <taxon>Bacteroidota</taxon>
        <taxon>Bacteroidia</taxon>
        <taxon>Bacteroidales</taxon>
        <taxon>Prevotellaceae</taxon>
        <taxon>Prevotella</taxon>
    </lineage>
</organism>
<dbReference type="NCBIfam" id="TIGR00732">
    <property type="entry name" value="dprA"/>
    <property type="match status" value="1"/>
</dbReference>
<protein>
    <submittedName>
        <fullName evidence="4">DNA processing protein DprA</fullName>
    </submittedName>
</protein>
<evidence type="ECO:0000313" key="5">
    <source>
        <dbReference type="Proteomes" id="UP001319045"/>
    </source>
</evidence>
<dbReference type="Pfam" id="PF17782">
    <property type="entry name" value="WHD_DprA"/>
    <property type="match status" value="1"/>
</dbReference>
<dbReference type="InterPro" id="IPR057666">
    <property type="entry name" value="DrpA_SLOG"/>
</dbReference>
<feature type="domain" description="Smf/DprA SLOG" evidence="2">
    <location>
        <begin position="82"/>
        <end position="294"/>
    </location>
</feature>